<dbReference type="NCBIfam" id="TIGR03725">
    <property type="entry name" value="T6A_YeaZ"/>
    <property type="match status" value="1"/>
</dbReference>
<sequence length="221" mass="25479">MSNIILAIDTSINYCSVAIYKKNNVYFISEKCEKKHTSQVLPMIHKLLLQTQTTLKELHYIAFAKGPGNFTSIRIAESIAQSFALSLKIPIIGISTLLIMAEKACRKYKKTEIIVIINAKTTHLYWAAYIKNKKSIWTGEHTESLVKKELVRDKINDLKKKWTIVSHEYQTIEYKKFANINDIKIFFPNARDIIPFVLLKIKTGIILYSAKNGPNYLYNNF</sequence>
<organism evidence="5 6">
    <name type="scientific">Buchnera aphidicola</name>
    <name type="common">Brachycaudus cardui</name>
    <dbReference type="NCBI Taxonomy" id="557993"/>
    <lineage>
        <taxon>Bacteria</taxon>
        <taxon>Pseudomonadati</taxon>
        <taxon>Pseudomonadota</taxon>
        <taxon>Gammaproteobacteria</taxon>
        <taxon>Enterobacterales</taxon>
        <taxon>Erwiniaceae</taxon>
        <taxon>Buchnera</taxon>
    </lineage>
</organism>
<reference evidence="5 6" key="1">
    <citation type="submission" date="2018-12" db="EMBL/GenBank/DDBJ databases">
        <authorList>
            <person name="Chong R.A."/>
        </authorList>
    </citation>
    <scope>NUCLEOTIDE SEQUENCE [LARGE SCALE GENOMIC DNA]</scope>
    <source>
        <strain evidence="5 6">Bca</strain>
    </source>
</reference>
<dbReference type="RefSeq" id="WP_158359493.1">
    <property type="nucleotide sequence ID" value="NZ_CP034879.1"/>
</dbReference>
<evidence type="ECO:0000313" key="6">
    <source>
        <dbReference type="Proteomes" id="UP000298594"/>
    </source>
</evidence>
<dbReference type="InterPro" id="IPR022496">
    <property type="entry name" value="T6A_TsaB"/>
</dbReference>
<evidence type="ECO:0000256" key="1">
    <source>
        <dbReference type="ARBA" id="ARBA00010493"/>
    </source>
</evidence>
<evidence type="ECO:0000256" key="2">
    <source>
        <dbReference type="ARBA" id="ARBA00019012"/>
    </source>
</evidence>
<dbReference type="CDD" id="cd24032">
    <property type="entry name" value="ASKHA_NBD_TsaB"/>
    <property type="match status" value="1"/>
</dbReference>
<dbReference type="SUPFAM" id="SSF53067">
    <property type="entry name" value="Actin-like ATPase domain"/>
    <property type="match status" value="2"/>
</dbReference>
<dbReference type="EMBL" id="CP034879">
    <property type="protein sequence ID" value="QCI20462.1"/>
    <property type="molecule type" value="Genomic_DNA"/>
</dbReference>
<dbReference type="PANTHER" id="PTHR11735:SF11">
    <property type="entry name" value="TRNA THREONYLCARBAMOYLADENOSINE BIOSYNTHESIS PROTEIN TSAB"/>
    <property type="match status" value="1"/>
</dbReference>
<dbReference type="Pfam" id="PF00814">
    <property type="entry name" value="TsaD"/>
    <property type="match status" value="1"/>
</dbReference>
<name>A0A4D6XS97_9GAMM</name>
<evidence type="ECO:0000313" key="5">
    <source>
        <dbReference type="EMBL" id="QCI20462.1"/>
    </source>
</evidence>
<evidence type="ECO:0000256" key="3">
    <source>
        <dbReference type="ARBA" id="ARBA00032446"/>
    </source>
</evidence>
<gene>
    <name evidence="5" type="primary">tsaB</name>
    <name evidence="5" type="ORF">D9V67_01660</name>
</gene>
<proteinExistence type="inferred from homology"/>
<evidence type="ECO:0000259" key="4">
    <source>
        <dbReference type="Pfam" id="PF00814"/>
    </source>
</evidence>
<accession>A0A4D6XS97</accession>
<dbReference type="GO" id="GO:0016740">
    <property type="term" value="F:transferase activity"/>
    <property type="evidence" value="ECO:0007669"/>
    <property type="project" value="UniProtKB-KW"/>
</dbReference>
<keyword evidence="5" id="KW-0808">Transferase</keyword>
<dbReference type="InterPro" id="IPR000905">
    <property type="entry name" value="Gcp-like_dom"/>
</dbReference>
<reference evidence="5 6" key="2">
    <citation type="submission" date="2019-05" db="EMBL/GenBank/DDBJ databases">
        <title>Genome evolution of the obligate endosymbiont Buchnera aphidicola.</title>
        <authorList>
            <person name="Moran N.A."/>
        </authorList>
    </citation>
    <scope>NUCLEOTIDE SEQUENCE [LARGE SCALE GENOMIC DNA]</scope>
    <source>
        <strain evidence="5 6">Bca</strain>
    </source>
</reference>
<dbReference type="InterPro" id="IPR043129">
    <property type="entry name" value="ATPase_NBD"/>
</dbReference>
<feature type="domain" description="Gcp-like" evidence="4">
    <location>
        <begin position="30"/>
        <end position="135"/>
    </location>
</feature>
<dbReference type="Gene3D" id="3.30.420.40">
    <property type="match status" value="2"/>
</dbReference>
<dbReference type="OrthoDB" id="9809995at2"/>
<dbReference type="GO" id="GO:0002949">
    <property type="term" value="P:tRNA threonylcarbamoyladenosine modification"/>
    <property type="evidence" value="ECO:0007669"/>
    <property type="project" value="InterPro"/>
</dbReference>
<dbReference type="PANTHER" id="PTHR11735">
    <property type="entry name" value="TRNA N6-ADENOSINE THREONYLCARBAMOYLTRANSFERASE"/>
    <property type="match status" value="1"/>
</dbReference>
<dbReference type="AlphaFoldDB" id="A0A4D6XS97"/>
<dbReference type="GO" id="GO:0005829">
    <property type="term" value="C:cytosol"/>
    <property type="evidence" value="ECO:0007669"/>
    <property type="project" value="TreeGrafter"/>
</dbReference>
<dbReference type="Proteomes" id="UP000298594">
    <property type="component" value="Chromosome"/>
</dbReference>
<comment type="similarity">
    <text evidence="1">Belongs to the KAE1 / TsaD family. TsaB subfamily.</text>
</comment>
<protein>
    <recommendedName>
        <fullName evidence="2">tRNA threonylcarbamoyladenosine biosynthesis protein TsaB</fullName>
    </recommendedName>
    <alternativeName>
        <fullName evidence="3">t(6)A37 threonylcarbamoyladenosine biosynthesis protein TsaB</fullName>
    </alternativeName>
</protein>